<dbReference type="InterPro" id="IPR016032">
    <property type="entry name" value="Sig_transdc_resp-reg_C-effctor"/>
</dbReference>
<keyword evidence="2" id="KW-0238">DNA-binding</keyword>
<dbReference type="GO" id="GO:0006355">
    <property type="term" value="P:regulation of DNA-templated transcription"/>
    <property type="evidence" value="ECO:0007669"/>
    <property type="project" value="InterPro"/>
</dbReference>
<dbReference type="Pfam" id="PF17874">
    <property type="entry name" value="TPR_MalT"/>
    <property type="match status" value="1"/>
</dbReference>
<dbReference type="AlphaFoldDB" id="A0A4P6FJQ5"/>
<dbReference type="GO" id="GO:0003677">
    <property type="term" value="F:DNA binding"/>
    <property type="evidence" value="ECO:0007669"/>
    <property type="project" value="UniProtKB-KW"/>
</dbReference>
<dbReference type="EMBL" id="CP035491">
    <property type="protein sequence ID" value="QAY74207.1"/>
    <property type="molecule type" value="Genomic_DNA"/>
</dbReference>
<dbReference type="InterPro" id="IPR011990">
    <property type="entry name" value="TPR-like_helical_dom_sf"/>
</dbReference>
<accession>A0A4P6FJQ5</accession>
<reference evidence="5 6" key="1">
    <citation type="submission" date="2019-01" db="EMBL/GenBank/DDBJ databases">
        <title>Genome sequencing of strain FW100M-8.</title>
        <authorList>
            <person name="Heo J."/>
            <person name="Kim S.-J."/>
            <person name="Kim J.-S."/>
            <person name="Hong S.-B."/>
            <person name="Kwon S.-W."/>
        </authorList>
    </citation>
    <scope>NUCLEOTIDE SEQUENCE [LARGE SCALE GENOMIC DNA]</scope>
    <source>
        <strain evidence="5 6">FW100M-8</strain>
    </source>
</reference>
<evidence type="ECO:0000313" key="5">
    <source>
        <dbReference type="EMBL" id="QAY74207.1"/>
    </source>
</evidence>
<dbReference type="CDD" id="cd06170">
    <property type="entry name" value="LuxR_C_like"/>
    <property type="match status" value="1"/>
</dbReference>
<evidence type="ECO:0000259" key="4">
    <source>
        <dbReference type="PROSITE" id="PS50043"/>
    </source>
</evidence>
<dbReference type="PANTHER" id="PTHR44688">
    <property type="entry name" value="DNA-BINDING TRANSCRIPTIONAL ACTIVATOR DEVR_DOSR"/>
    <property type="match status" value="1"/>
</dbReference>
<dbReference type="SUPFAM" id="SSF52540">
    <property type="entry name" value="P-loop containing nucleoside triphosphate hydrolases"/>
    <property type="match status" value="1"/>
</dbReference>
<dbReference type="PRINTS" id="PR00038">
    <property type="entry name" value="HTHLUXR"/>
</dbReference>
<keyword evidence="3" id="KW-0804">Transcription</keyword>
<dbReference type="OrthoDB" id="134985at2"/>
<keyword evidence="6" id="KW-1185">Reference proteome</keyword>
<dbReference type="Gene3D" id="1.10.10.10">
    <property type="entry name" value="Winged helix-like DNA-binding domain superfamily/Winged helix DNA-binding domain"/>
    <property type="match status" value="1"/>
</dbReference>
<proteinExistence type="predicted"/>
<name>A0A4P6FJQ5_9MICO</name>
<evidence type="ECO:0000256" key="2">
    <source>
        <dbReference type="ARBA" id="ARBA00023125"/>
    </source>
</evidence>
<dbReference type="PROSITE" id="PS50043">
    <property type="entry name" value="HTH_LUXR_2"/>
    <property type="match status" value="1"/>
</dbReference>
<dbReference type="InterPro" id="IPR036388">
    <property type="entry name" value="WH-like_DNA-bd_sf"/>
</dbReference>
<dbReference type="InterPro" id="IPR059106">
    <property type="entry name" value="WHD_MalT"/>
</dbReference>
<dbReference type="PANTHER" id="PTHR44688:SF16">
    <property type="entry name" value="DNA-BINDING TRANSCRIPTIONAL ACTIVATOR DEVR_DOSR"/>
    <property type="match status" value="1"/>
</dbReference>
<evidence type="ECO:0000313" key="6">
    <source>
        <dbReference type="Proteomes" id="UP000291259"/>
    </source>
</evidence>
<organism evidence="5 6">
    <name type="scientific">Agromyces protaetiae</name>
    <dbReference type="NCBI Taxonomy" id="2509455"/>
    <lineage>
        <taxon>Bacteria</taxon>
        <taxon>Bacillati</taxon>
        <taxon>Actinomycetota</taxon>
        <taxon>Actinomycetes</taxon>
        <taxon>Micrococcales</taxon>
        <taxon>Microbacteriaceae</taxon>
        <taxon>Agromyces</taxon>
    </lineage>
</organism>
<dbReference type="Gene3D" id="1.25.40.10">
    <property type="entry name" value="Tetratricopeptide repeat domain"/>
    <property type="match status" value="1"/>
</dbReference>
<dbReference type="InterPro" id="IPR000792">
    <property type="entry name" value="Tscrpt_reg_LuxR_C"/>
</dbReference>
<dbReference type="InterPro" id="IPR041617">
    <property type="entry name" value="TPR_MalT"/>
</dbReference>
<keyword evidence="1" id="KW-0805">Transcription regulation</keyword>
<evidence type="ECO:0000256" key="1">
    <source>
        <dbReference type="ARBA" id="ARBA00023015"/>
    </source>
</evidence>
<evidence type="ECO:0000256" key="3">
    <source>
        <dbReference type="ARBA" id="ARBA00023163"/>
    </source>
</evidence>
<dbReference type="InterPro" id="IPR027417">
    <property type="entry name" value="P-loop_NTPase"/>
</dbReference>
<dbReference type="KEGG" id="agf:ET445_13615"/>
<dbReference type="Pfam" id="PF25873">
    <property type="entry name" value="WHD_MalT"/>
    <property type="match status" value="1"/>
</dbReference>
<dbReference type="SMART" id="SM00421">
    <property type="entry name" value="HTH_LUXR"/>
    <property type="match status" value="1"/>
</dbReference>
<dbReference type="SUPFAM" id="SSF46894">
    <property type="entry name" value="C-terminal effector domain of the bipartite response regulators"/>
    <property type="match status" value="1"/>
</dbReference>
<dbReference type="Proteomes" id="UP000291259">
    <property type="component" value="Chromosome"/>
</dbReference>
<dbReference type="Pfam" id="PF00196">
    <property type="entry name" value="GerE"/>
    <property type="match status" value="1"/>
</dbReference>
<feature type="domain" description="HTH luxR-type" evidence="4">
    <location>
        <begin position="774"/>
        <end position="839"/>
    </location>
</feature>
<gene>
    <name evidence="5" type="ORF">ET445_13615</name>
</gene>
<sequence>MLPRSTFSERSGDRLPLRPAHLVARGRIDGLLDAGASHPLTLVVAEAGSGKTVAVSDWAARTDRRVIWITGGDARPVAERVRELAIGQAVSGPPPVLVFDEEHGEPFTAPGPGSVDDLLAAIPEGVSVILIARPTPTLRSHRSRLGGNVAVIGSSDLACTARETLEILARLGVVADRHAADRLHARTGGWMAGIVHAGLRAREATSAGGRADAPVDESAADDPRLREYFAVEFLEPRSDDDRRFLFGTSVVDEFDVPLAEALTGSRDAGRRLGELSRAGLFLEPVDGDPSTFRYGTLFRSYLRSRFALVDPDGFAHVHGKAARWYADRGDGRSAIEHALAGNRLEYAAELAAALWPDLIQAGELDGLKPLLSSIPVDSSRDLDLGIALAALSLQLEPDHRSAERLREVHAAMRSSVAADSPARLLLDVLAARAAGDAEGTREAADRLLHTGTAGAAATLQLRSLLLSFVGTTESWTGDVFEARAHLREALALADDAGSTWLRFIATGFLAEAEAKCGDIPGSLHRVEQTLRAADRHGWMRSSAVGAAAVMGALIATLQCRFDDAAALVDVAEAATRRPRDRPERAAIALPRLVLLVSEGRVADALDEIRRAEAGLRSWPADPVVVDTLDAWKLRLLVASGRTDEADALVKDAARGPLMWSVIARLYLDRGDARAALAAVAAARETQTTVFPSVAMDIDLVHALALRAAGRTAEAHARLEAALDLGEPARFLRPLVSHGPLLATLLAAHLAHGTSHAAFVAEALELMAPTSGLAGAAAPEPLTPRERQVLGYLPSNMSHEEIAAALFVSVNTVKTHARSIYRKLGVDGRRAAVARARELRLLAPASLGGLDLTRPG</sequence>
<dbReference type="RefSeq" id="WP_129191754.1">
    <property type="nucleotide sequence ID" value="NZ_CP035491.1"/>
</dbReference>
<protein>
    <recommendedName>
        <fullName evidence="4">HTH luxR-type domain-containing protein</fullName>
    </recommendedName>
</protein>